<evidence type="ECO:0000313" key="3">
    <source>
        <dbReference type="Proteomes" id="UP001597641"/>
    </source>
</evidence>
<organism evidence="2 3">
    <name type="scientific">Pontibacter toksunensis</name>
    <dbReference type="NCBI Taxonomy" id="1332631"/>
    <lineage>
        <taxon>Bacteria</taxon>
        <taxon>Pseudomonadati</taxon>
        <taxon>Bacteroidota</taxon>
        <taxon>Cytophagia</taxon>
        <taxon>Cytophagales</taxon>
        <taxon>Hymenobacteraceae</taxon>
        <taxon>Pontibacter</taxon>
    </lineage>
</organism>
<gene>
    <name evidence="2" type="ORF">ACFS7Z_26545</name>
</gene>
<keyword evidence="1" id="KW-0732">Signal</keyword>
<evidence type="ECO:0008006" key="4">
    <source>
        <dbReference type="Google" id="ProtNLM"/>
    </source>
</evidence>
<dbReference type="EMBL" id="JBHUOX010000056">
    <property type="protein sequence ID" value="MFD3003944.1"/>
    <property type="molecule type" value="Genomic_DNA"/>
</dbReference>
<feature type="chain" id="PRO_5045852036" description="Beta-lactamase-inhibitor-like PepSY-like domain-containing protein" evidence="1">
    <location>
        <begin position="23"/>
        <end position="150"/>
    </location>
</feature>
<evidence type="ECO:0000313" key="2">
    <source>
        <dbReference type="EMBL" id="MFD3003944.1"/>
    </source>
</evidence>
<evidence type="ECO:0000256" key="1">
    <source>
        <dbReference type="SAM" id="SignalP"/>
    </source>
</evidence>
<dbReference type="Proteomes" id="UP001597641">
    <property type="component" value="Unassembled WGS sequence"/>
</dbReference>
<dbReference type="SUPFAM" id="SSF160574">
    <property type="entry name" value="BT0923-like"/>
    <property type="match status" value="1"/>
</dbReference>
<dbReference type="RefSeq" id="WP_377492313.1">
    <property type="nucleotide sequence ID" value="NZ_JBHUOX010000056.1"/>
</dbReference>
<name>A0ABW6C1K5_9BACT</name>
<keyword evidence="3" id="KW-1185">Reference proteome</keyword>
<protein>
    <recommendedName>
        <fullName evidence="4">Beta-lactamase-inhibitor-like PepSY-like domain-containing protein</fullName>
    </recommendedName>
</protein>
<sequence>MKLTRHYLFALGLLLLSCSTEDSEVVPNDVPEQVKSTLTSNFSAAMDVEWEKTGGNYTAEFEVAGVDHDALITPAGELLQYKHTIPDTELPDAVTAAILQQHSDKHLDEAEKLYRGNEVFYQVEMENTGTDLYLVFSPDGQEQAEPAFWD</sequence>
<comment type="caution">
    <text evidence="2">The sequence shown here is derived from an EMBL/GenBank/DDBJ whole genome shotgun (WGS) entry which is preliminary data.</text>
</comment>
<feature type="signal peptide" evidence="1">
    <location>
        <begin position="1"/>
        <end position="22"/>
    </location>
</feature>
<proteinExistence type="predicted"/>
<accession>A0ABW6C1K5</accession>
<dbReference type="PROSITE" id="PS51257">
    <property type="entry name" value="PROKAR_LIPOPROTEIN"/>
    <property type="match status" value="1"/>
</dbReference>
<dbReference type="Gene3D" id="3.10.450.360">
    <property type="match status" value="1"/>
</dbReference>
<reference evidence="3" key="1">
    <citation type="journal article" date="2019" name="Int. J. Syst. Evol. Microbiol.">
        <title>The Global Catalogue of Microorganisms (GCM) 10K type strain sequencing project: providing services to taxonomists for standard genome sequencing and annotation.</title>
        <authorList>
            <consortium name="The Broad Institute Genomics Platform"/>
            <consortium name="The Broad Institute Genome Sequencing Center for Infectious Disease"/>
            <person name="Wu L."/>
            <person name="Ma J."/>
        </authorList>
    </citation>
    <scope>NUCLEOTIDE SEQUENCE [LARGE SCALE GENOMIC DNA]</scope>
    <source>
        <strain evidence="3">KCTC 23984</strain>
    </source>
</reference>